<dbReference type="AlphaFoldDB" id="A0A2R4XJX0"/>
<sequence length="153" mass="17015">MGALSECFRFHLSHKQHCVNWLMGRVYLLFQCISYSGLRLSREGVALIVIWMLWFVSKKVGHPVADMKLAKGEGLSADGRMPCHERARLITEVGGGEYWSLIGGKRDGRLSASPEDWGVSLPWKVACRLHKVTPGESEYVGAIKKRGSSGQGR</sequence>
<reference evidence="1 2" key="1">
    <citation type="submission" date="2018-04" db="EMBL/GenBank/DDBJ databases">
        <title>Bordetella sp. HZ20 isolated from seawater.</title>
        <authorList>
            <person name="Sun C."/>
        </authorList>
    </citation>
    <scope>NUCLEOTIDE SEQUENCE [LARGE SCALE GENOMIC DNA]</scope>
    <source>
        <strain evidence="1 2">HZ20</strain>
    </source>
</reference>
<protein>
    <submittedName>
        <fullName evidence="1">Uncharacterized protein</fullName>
    </submittedName>
</protein>
<keyword evidence="2" id="KW-1185">Reference proteome</keyword>
<proteinExistence type="predicted"/>
<organism evidence="1 2">
    <name type="scientific">Orrella marina</name>
    <dbReference type="NCBI Taxonomy" id="2163011"/>
    <lineage>
        <taxon>Bacteria</taxon>
        <taxon>Pseudomonadati</taxon>
        <taxon>Pseudomonadota</taxon>
        <taxon>Betaproteobacteria</taxon>
        <taxon>Burkholderiales</taxon>
        <taxon>Alcaligenaceae</taxon>
        <taxon>Orrella</taxon>
    </lineage>
</organism>
<evidence type="ECO:0000313" key="1">
    <source>
        <dbReference type="EMBL" id="AWB34086.1"/>
    </source>
</evidence>
<dbReference type="Proteomes" id="UP000244571">
    <property type="component" value="Chromosome"/>
</dbReference>
<gene>
    <name evidence="1" type="ORF">DBV39_10575</name>
</gene>
<dbReference type="EMBL" id="CP028901">
    <property type="protein sequence ID" value="AWB34086.1"/>
    <property type="molecule type" value="Genomic_DNA"/>
</dbReference>
<dbReference type="KEGG" id="boz:DBV39_10575"/>
<name>A0A2R4XJX0_9BURK</name>
<accession>A0A2R4XJX0</accession>
<evidence type="ECO:0000313" key="2">
    <source>
        <dbReference type="Proteomes" id="UP000244571"/>
    </source>
</evidence>